<name>A0A517P822_9PLAN</name>
<comment type="similarity">
    <text evidence="1">Belongs to the transferase hexapeptide repeat family.</text>
</comment>
<keyword evidence="3" id="KW-0677">Repeat</keyword>
<dbReference type="EMBL" id="CP036265">
    <property type="protein sequence ID" value="QDT15524.1"/>
    <property type="molecule type" value="Genomic_DNA"/>
</dbReference>
<dbReference type="Gene3D" id="2.160.10.10">
    <property type="entry name" value="Hexapeptide repeat proteins"/>
    <property type="match status" value="1"/>
</dbReference>
<dbReference type="GO" id="GO:0005829">
    <property type="term" value="C:cytosol"/>
    <property type="evidence" value="ECO:0007669"/>
    <property type="project" value="TreeGrafter"/>
</dbReference>
<dbReference type="Proteomes" id="UP000318741">
    <property type="component" value="Chromosome"/>
</dbReference>
<evidence type="ECO:0000256" key="3">
    <source>
        <dbReference type="ARBA" id="ARBA00022737"/>
    </source>
</evidence>
<reference evidence="7 8" key="1">
    <citation type="submission" date="2019-02" db="EMBL/GenBank/DDBJ databases">
        <title>Deep-cultivation of Planctomycetes and their phenomic and genomic characterization uncovers novel biology.</title>
        <authorList>
            <person name="Wiegand S."/>
            <person name="Jogler M."/>
            <person name="Boedeker C."/>
            <person name="Pinto D."/>
            <person name="Vollmers J."/>
            <person name="Rivas-Marin E."/>
            <person name="Kohn T."/>
            <person name="Peeters S.H."/>
            <person name="Heuer A."/>
            <person name="Rast P."/>
            <person name="Oberbeckmann S."/>
            <person name="Bunk B."/>
            <person name="Jeske O."/>
            <person name="Meyerdierks A."/>
            <person name="Storesund J.E."/>
            <person name="Kallscheuer N."/>
            <person name="Luecker S."/>
            <person name="Lage O.M."/>
            <person name="Pohl T."/>
            <person name="Merkel B.J."/>
            <person name="Hornburger P."/>
            <person name="Mueller R.-W."/>
            <person name="Bruemmer F."/>
            <person name="Labrenz M."/>
            <person name="Spormann A.M."/>
            <person name="Op den Camp H."/>
            <person name="Overmann J."/>
            <person name="Amann R."/>
            <person name="Jetten M.S.M."/>
            <person name="Mascher T."/>
            <person name="Medema M.H."/>
            <person name="Devos D.P."/>
            <person name="Kaster A.-K."/>
            <person name="Ovreas L."/>
            <person name="Rohde M."/>
            <person name="Galperin M.Y."/>
            <person name="Jogler C."/>
        </authorList>
    </citation>
    <scope>NUCLEOTIDE SEQUENCE [LARGE SCALE GENOMIC DNA]</scope>
    <source>
        <strain evidence="7 8">CA12</strain>
    </source>
</reference>
<dbReference type="Pfam" id="PF00132">
    <property type="entry name" value="Hexapep"/>
    <property type="match status" value="1"/>
</dbReference>
<keyword evidence="8" id="KW-1185">Reference proteome</keyword>
<evidence type="ECO:0000256" key="2">
    <source>
        <dbReference type="ARBA" id="ARBA00022679"/>
    </source>
</evidence>
<gene>
    <name evidence="7" type="primary">lacA</name>
    <name evidence="7" type="ORF">CA12_16090</name>
</gene>
<dbReference type="SUPFAM" id="SSF51161">
    <property type="entry name" value="Trimeric LpxA-like enzymes"/>
    <property type="match status" value="1"/>
</dbReference>
<dbReference type="PANTHER" id="PTHR23416:SF23">
    <property type="entry name" value="ACETYLTRANSFERASE C18B11.09C-RELATED"/>
    <property type="match status" value="1"/>
</dbReference>
<accession>A0A517P822</accession>
<dbReference type="GO" id="GO:0008870">
    <property type="term" value="F:galactoside O-acetyltransferase activity"/>
    <property type="evidence" value="ECO:0007669"/>
    <property type="project" value="UniProtKB-EC"/>
</dbReference>
<feature type="transmembrane region" description="Helical" evidence="6">
    <location>
        <begin position="18"/>
        <end position="39"/>
    </location>
</feature>
<keyword evidence="6" id="KW-1133">Transmembrane helix</keyword>
<keyword evidence="2 7" id="KW-0808">Transferase</keyword>
<evidence type="ECO:0000256" key="4">
    <source>
        <dbReference type="ARBA" id="ARBA00023315"/>
    </source>
</evidence>
<dbReference type="InterPro" id="IPR001451">
    <property type="entry name" value="Hexapep"/>
</dbReference>
<sequence>MQDLGGYRRPAEQARPGLLWWAIWWPVGALALDSALLPISRLKAPLLRAFGATIGKGLVMKPRVRVKDPRNLVIGDHCWVGEGVWIDNLAQVTLGNDVCLSQGAYLCTGGHNYARASFDLVTGPITVEGQAWVGAKAVLLPGVTVGAGAVVAAGSVVTKDVPPGMIVGGNPARVLRPRPTRPPRGAA</sequence>
<dbReference type="EC" id="2.3.1.18" evidence="7"/>
<dbReference type="InterPro" id="IPR011004">
    <property type="entry name" value="Trimer_LpxA-like_sf"/>
</dbReference>
<dbReference type="KEGG" id="acaf:CA12_16090"/>
<dbReference type="InterPro" id="IPR051159">
    <property type="entry name" value="Hexapeptide_acetyltransf"/>
</dbReference>
<dbReference type="AlphaFoldDB" id="A0A517P822"/>
<dbReference type="InterPro" id="IPR018357">
    <property type="entry name" value="Hexapep_transf_CS"/>
</dbReference>
<organism evidence="7 8">
    <name type="scientific">Alienimonas californiensis</name>
    <dbReference type="NCBI Taxonomy" id="2527989"/>
    <lineage>
        <taxon>Bacteria</taxon>
        <taxon>Pseudomonadati</taxon>
        <taxon>Planctomycetota</taxon>
        <taxon>Planctomycetia</taxon>
        <taxon>Planctomycetales</taxon>
        <taxon>Planctomycetaceae</taxon>
        <taxon>Alienimonas</taxon>
    </lineage>
</organism>
<evidence type="ECO:0000313" key="8">
    <source>
        <dbReference type="Proteomes" id="UP000318741"/>
    </source>
</evidence>
<dbReference type="PANTHER" id="PTHR23416">
    <property type="entry name" value="SIALIC ACID SYNTHASE-RELATED"/>
    <property type="match status" value="1"/>
</dbReference>
<dbReference type="OrthoDB" id="9812571at2"/>
<proteinExistence type="inferred from homology"/>
<evidence type="ECO:0000256" key="5">
    <source>
        <dbReference type="SAM" id="MobiDB-lite"/>
    </source>
</evidence>
<feature type="region of interest" description="Disordered" evidence="5">
    <location>
        <begin position="168"/>
        <end position="187"/>
    </location>
</feature>
<evidence type="ECO:0000313" key="7">
    <source>
        <dbReference type="EMBL" id="QDT15524.1"/>
    </source>
</evidence>
<evidence type="ECO:0000256" key="1">
    <source>
        <dbReference type="ARBA" id="ARBA00007274"/>
    </source>
</evidence>
<protein>
    <submittedName>
        <fullName evidence="7">Galactoside O-acetyltransferase</fullName>
        <ecNumber evidence="7">2.3.1.18</ecNumber>
    </submittedName>
</protein>
<keyword evidence="4 7" id="KW-0012">Acyltransferase</keyword>
<evidence type="ECO:0000256" key="6">
    <source>
        <dbReference type="SAM" id="Phobius"/>
    </source>
</evidence>
<keyword evidence="6" id="KW-0472">Membrane</keyword>
<dbReference type="NCBIfam" id="NF007797">
    <property type="entry name" value="PRK10502.1"/>
    <property type="match status" value="1"/>
</dbReference>
<keyword evidence="6" id="KW-0812">Transmembrane</keyword>
<dbReference type="PROSITE" id="PS00101">
    <property type="entry name" value="HEXAPEP_TRANSFERASES"/>
    <property type="match status" value="1"/>
</dbReference>